<evidence type="ECO:0000313" key="3">
    <source>
        <dbReference type="Proteomes" id="UP000054771"/>
    </source>
</evidence>
<organism evidence="2 3">
    <name type="scientific">Aspergillus calidoustus</name>
    <dbReference type="NCBI Taxonomy" id="454130"/>
    <lineage>
        <taxon>Eukaryota</taxon>
        <taxon>Fungi</taxon>
        <taxon>Dikarya</taxon>
        <taxon>Ascomycota</taxon>
        <taxon>Pezizomycotina</taxon>
        <taxon>Eurotiomycetes</taxon>
        <taxon>Eurotiomycetidae</taxon>
        <taxon>Eurotiales</taxon>
        <taxon>Aspergillaceae</taxon>
        <taxon>Aspergillus</taxon>
        <taxon>Aspergillus subgen. Nidulantes</taxon>
    </lineage>
</organism>
<feature type="domain" description="DUF7730" evidence="1">
    <location>
        <begin position="4"/>
        <end position="163"/>
    </location>
</feature>
<gene>
    <name evidence="2" type="ORF">ASPCAL05875</name>
</gene>
<dbReference type="InterPro" id="IPR038883">
    <property type="entry name" value="AN11006-like"/>
</dbReference>
<evidence type="ECO:0000259" key="1">
    <source>
        <dbReference type="Pfam" id="PF24864"/>
    </source>
</evidence>
<sequence length="259" mass="29020">MIPPQKTSPLLRLPPELRLQIYSYILDIQTPYTSLLTTHSNHHHHNRPLIIINDTGNKFTTRPLYRSLHISPAWVGLAETYSSKTESKKARAGLQGPLSLLAVNHQIHDEVEDYLYSTHTLFFLNSFDLDSLGPFLDTLSTTARARIRYIGFEVYLFVHNGANASGSNTPKRTFRQYERAARVLEQKLPSLTGVVFYFDPWFAACVGGADGDGAAGFGPWCNEKEVLGRGVGFLGRVFGTSEKGMRRMEMDFLPEGIVA</sequence>
<dbReference type="OMA" id="WYLATIF"/>
<dbReference type="EMBL" id="CDMC01000004">
    <property type="protein sequence ID" value="CEL04750.1"/>
    <property type="molecule type" value="Genomic_DNA"/>
</dbReference>
<evidence type="ECO:0000313" key="2">
    <source>
        <dbReference type="EMBL" id="CEL04750.1"/>
    </source>
</evidence>
<dbReference type="Pfam" id="PF24864">
    <property type="entry name" value="DUF7730"/>
    <property type="match status" value="1"/>
</dbReference>
<dbReference type="PANTHER" id="PTHR42085">
    <property type="entry name" value="F-BOX DOMAIN-CONTAINING PROTEIN"/>
    <property type="match status" value="1"/>
</dbReference>
<proteinExistence type="predicted"/>
<name>A0A0U5G2E2_ASPCI</name>
<dbReference type="InterPro" id="IPR056632">
    <property type="entry name" value="DUF7730"/>
</dbReference>
<protein>
    <recommendedName>
        <fullName evidence="1">DUF7730 domain-containing protein</fullName>
    </recommendedName>
</protein>
<accession>A0A0U5G2E2</accession>
<dbReference type="Proteomes" id="UP000054771">
    <property type="component" value="Unassembled WGS sequence"/>
</dbReference>
<dbReference type="OrthoDB" id="5413827at2759"/>
<dbReference type="PANTHER" id="PTHR42085:SF2">
    <property type="entry name" value="F-BOX DOMAIN-CONTAINING PROTEIN"/>
    <property type="match status" value="1"/>
</dbReference>
<dbReference type="AlphaFoldDB" id="A0A0U5G2E2"/>
<reference evidence="3" key="1">
    <citation type="journal article" date="2016" name="Genome Announc.">
        <title>Draft genome sequences of fungus Aspergillus calidoustus.</title>
        <authorList>
            <person name="Horn F."/>
            <person name="Linde J."/>
            <person name="Mattern D.J."/>
            <person name="Walther G."/>
            <person name="Guthke R."/>
            <person name="Scherlach K."/>
            <person name="Martin K."/>
            <person name="Brakhage A.A."/>
            <person name="Petzke L."/>
            <person name="Valiante V."/>
        </authorList>
    </citation>
    <scope>NUCLEOTIDE SEQUENCE [LARGE SCALE GENOMIC DNA]</scope>
    <source>
        <strain evidence="3">SF006504</strain>
    </source>
</reference>
<keyword evidence="3" id="KW-1185">Reference proteome</keyword>